<dbReference type="CDD" id="cd03254">
    <property type="entry name" value="ABCC_Glucan_exporter_like"/>
    <property type="match status" value="1"/>
</dbReference>
<dbReference type="PROSITE" id="PS50893">
    <property type="entry name" value="ABC_TRANSPORTER_2"/>
    <property type="match status" value="1"/>
</dbReference>
<dbReference type="GO" id="GO:0005886">
    <property type="term" value="C:plasma membrane"/>
    <property type="evidence" value="ECO:0007669"/>
    <property type="project" value="UniProtKB-SubCell"/>
</dbReference>
<dbReference type="InterPro" id="IPR017871">
    <property type="entry name" value="ABC_transporter-like_CS"/>
</dbReference>
<gene>
    <name evidence="12" type="ORF">EI71_00182</name>
</gene>
<evidence type="ECO:0000259" key="11">
    <source>
        <dbReference type="PROSITE" id="PS50929"/>
    </source>
</evidence>
<feature type="transmembrane region" description="Helical" evidence="9">
    <location>
        <begin position="257"/>
        <end position="275"/>
    </location>
</feature>
<dbReference type="Gene3D" id="3.40.50.300">
    <property type="entry name" value="P-loop containing nucleotide triphosphate hydrolases"/>
    <property type="match status" value="1"/>
</dbReference>
<dbReference type="InterPro" id="IPR027417">
    <property type="entry name" value="P-loop_NTPase"/>
</dbReference>
<evidence type="ECO:0000313" key="13">
    <source>
        <dbReference type="Proteomes" id="UP000266506"/>
    </source>
</evidence>
<feature type="transmembrane region" description="Helical" evidence="9">
    <location>
        <begin position="157"/>
        <end position="178"/>
    </location>
</feature>
<comment type="similarity">
    <text evidence="2">Belongs to the ABC transporter superfamily.</text>
</comment>
<protein>
    <submittedName>
        <fullName evidence="12">ATP-binding cassette subfamily B protein</fullName>
    </submittedName>
</protein>
<evidence type="ECO:0000256" key="4">
    <source>
        <dbReference type="ARBA" id="ARBA00022692"/>
    </source>
</evidence>
<keyword evidence="7 9" id="KW-1133">Transmembrane helix</keyword>
<feature type="transmembrane region" description="Helical" evidence="9">
    <location>
        <begin position="79"/>
        <end position="99"/>
    </location>
</feature>
<comment type="subcellular location">
    <subcellularLocation>
        <location evidence="1">Cell membrane</location>
        <topology evidence="1">Multi-pass membrane protein</topology>
    </subcellularLocation>
</comment>
<evidence type="ECO:0000313" key="12">
    <source>
        <dbReference type="EMBL" id="RIA78621.1"/>
    </source>
</evidence>
<name>A0A397S795_9MOLU</name>
<dbReference type="InterPro" id="IPR036640">
    <property type="entry name" value="ABC1_TM_sf"/>
</dbReference>
<dbReference type="PANTHER" id="PTHR43394:SF1">
    <property type="entry name" value="ATP-BINDING CASSETTE SUB-FAMILY B MEMBER 10, MITOCHONDRIAL"/>
    <property type="match status" value="1"/>
</dbReference>
<dbReference type="SMART" id="SM00382">
    <property type="entry name" value="AAA"/>
    <property type="match status" value="1"/>
</dbReference>
<dbReference type="InterPro" id="IPR011527">
    <property type="entry name" value="ABC1_TM_dom"/>
</dbReference>
<evidence type="ECO:0000256" key="6">
    <source>
        <dbReference type="ARBA" id="ARBA00022840"/>
    </source>
</evidence>
<sequence>MEDELNRLKGDHKMPTKEIIKRTMKYVKPEILSFILALVLLAINVALDIFLPIIIGWITDDLVGMEQAALVSNNSYHKVLFLAILYFVIALVNMVFIYIESMLLQKAGQRIIYKLRMDVFTHIQNMSQNQFNEMPVGSLVTRVCNYTQSMSDLFTNVLVNVIKNALYVVSVYAVMYFYSWQLSLMMLLPVVIVAISSFVFSRIVHKVFTKERKTISDMNTYLNENLSGMKITQIFNQQRYKDEEFIEKNEAVRKTRFQVILCFGIYRPFITLIYISSVAVALYFGWLFGVSSGGIVVYHQLLSRFFNPIQNLADQLNALQKAFTASERLFNLMDVMPDVLDKEDAIEIDHFEGKIEFRNVWFAYQDEEWILRDVSFTILPKQTVAFVGATGAGKTTILSLIVRNYEIQKGQILIDDIDITHIKIKSLRAAIGQMLQDVFLFSGSIRDNITLHDTSYSDERIMEVCEYVNADSFINKLPKKLDEEVIERGENFSQGQRQLLSFARTVLAEPQVLILDEATANIDTETEVLIQESLEKIKNIGTMLVVAHRLSTIQHADQIMVLQKGEILEHGNHQELLQKHGYYYKLYKLQFEGKN</sequence>
<feature type="domain" description="ABC transporter" evidence="10">
    <location>
        <begin position="355"/>
        <end position="589"/>
    </location>
</feature>
<dbReference type="PROSITE" id="PS50929">
    <property type="entry name" value="ABC_TM1F"/>
    <property type="match status" value="1"/>
</dbReference>
<proteinExistence type="inferred from homology"/>
<dbReference type="Pfam" id="PF00005">
    <property type="entry name" value="ABC_tran"/>
    <property type="match status" value="1"/>
</dbReference>
<dbReference type="InterPro" id="IPR003593">
    <property type="entry name" value="AAA+_ATPase"/>
</dbReference>
<dbReference type="RefSeq" id="WP_119015360.1">
    <property type="nucleotide sequence ID" value="NZ_QXEV01000001.1"/>
</dbReference>
<dbReference type="GO" id="GO:0005524">
    <property type="term" value="F:ATP binding"/>
    <property type="evidence" value="ECO:0007669"/>
    <property type="project" value="UniProtKB-KW"/>
</dbReference>
<evidence type="ECO:0000256" key="2">
    <source>
        <dbReference type="ARBA" id="ARBA00005417"/>
    </source>
</evidence>
<feature type="transmembrane region" description="Helical" evidence="9">
    <location>
        <begin position="31"/>
        <end position="59"/>
    </location>
</feature>
<dbReference type="Proteomes" id="UP000266506">
    <property type="component" value="Unassembled WGS sequence"/>
</dbReference>
<keyword evidence="4 9" id="KW-0812">Transmembrane</keyword>
<dbReference type="Pfam" id="PF00664">
    <property type="entry name" value="ABC_membrane"/>
    <property type="match status" value="1"/>
</dbReference>
<dbReference type="EMBL" id="QXEV01000001">
    <property type="protein sequence ID" value="RIA78621.1"/>
    <property type="molecule type" value="Genomic_DNA"/>
</dbReference>
<dbReference type="InParanoid" id="A0A397S795"/>
<reference evidence="12 13" key="1">
    <citation type="submission" date="2018-08" db="EMBL/GenBank/DDBJ databases">
        <title>Genomic Encyclopedia of Archaeal and Bacterial Type Strains, Phase II (KMG-II): from individual species to whole genera.</title>
        <authorList>
            <person name="Goeker M."/>
        </authorList>
    </citation>
    <scope>NUCLEOTIDE SEQUENCE [LARGE SCALE GENOMIC DNA]</scope>
    <source>
        <strain evidence="12 13">ATCC 27112</strain>
    </source>
</reference>
<dbReference type="InterPro" id="IPR003439">
    <property type="entry name" value="ABC_transporter-like_ATP-bd"/>
</dbReference>
<evidence type="ECO:0000256" key="9">
    <source>
        <dbReference type="SAM" id="Phobius"/>
    </source>
</evidence>
<dbReference type="GO" id="GO:0016887">
    <property type="term" value="F:ATP hydrolysis activity"/>
    <property type="evidence" value="ECO:0007669"/>
    <property type="project" value="InterPro"/>
</dbReference>
<dbReference type="AlphaFoldDB" id="A0A397S795"/>
<keyword evidence="13" id="KW-1185">Reference proteome</keyword>
<evidence type="ECO:0000256" key="1">
    <source>
        <dbReference type="ARBA" id="ARBA00004651"/>
    </source>
</evidence>
<evidence type="ECO:0000256" key="7">
    <source>
        <dbReference type="ARBA" id="ARBA00022989"/>
    </source>
</evidence>
<dbReference type="SUPFAM" id="SSF52540">
    <property type="entry name" value="P-loop containing nucleoside triphosphate hydrolases"/>
    <property type="match status" value="1"/>
</dbReference>
<dbReference type="InterPro" id="IPR039421">
    <property type="entry name" value="Type_1_exporter"/>
</dbReference>
<evidence type="ECO:0000256" key="8">
    <source>
        <dbReference type="ARBA" id="ARBA00023136"/>
    </source>
</evidence>
<dbReference type="Gene3D" id="1.20.1560.10">
    <property type="entry name" value="ABC transporter type 1, transmembrane domain"/>
    <property type="match status" value="1"/>
</dbReference>
<dbReference type="SUPFAM" id="SSF90123">
    <property type="entry name" value="ABC transporter transmembrane region"/>
    <property type="match status" value="1"/>
</dbReference>
<keyword evidence="6 12" id="KW-0067">ATP-binding</keyword>
<dbReference type="OrthoDB" id="9762778at2"/>
<dbReference type="FunFam" id="3.40.50.300:FF:000287">
    <property type="entry name" value="Multidrug ABC transporter ATP-binding protein"/>
    <property type="match status" value="1"/>
</dbReference>
<comment type="caution">
    <text evidence="12">The sequence shown here is derived from an EMBL/GenBank/DDBJ whole genome shotgun (WGS) entry which is preliminary data.</text>
</comment>
<keyword evidence="8 9" id="KW-0472">Membrane</keyword>
<evidence type="ECO:0000256" key="3">
    <source>
        <dbReference type="ARBA" id="ARBA00022448"/>
    </source>
</evidence>
<accession>A0A397S795</accession>
<dbReference type="FunCoup" id="A0A397S795">
    <property type="interactions" value="90"/>
</dbReference>
<evidence type="ECO:0000259" key="10">
    <source>
        <dbReference type="PROSITE" id="PS50893"/>
    </source>
</evidence>
<feature type="transmembrane region" description="Helical" evidence="9">
    <location>
        <begin position="184"/>
        <end position="204"/>
    </location>
</feature>
<dbReference type="GO" id="GO:0015421">
    <property type="term" value="F:ABC-type oligopeptide transporter activity"/>
    <property type="evidence" value="ECO:0007669"/>
    <property type="project" value="TreeGrafter"/>
</dbReference>
<keyword evidence="3" id="KW-0813">Transport</keyword>
<dbReference type="PANTHER" id="PTHR43394">
    <property type="entry name" value="ATP-DEPENDENT PERMEASE MDL1, MITOCHONDRIAL"/>
    <property type="match status" value="1"/>
</dbReference>
<feature type="domain" description="ABC transmembrane type-1" evidence="11">
    <location>
        <begin position="35"/>
        <end position="321"/>
    </location>
</feature>
<dbReference type="CDD" id="cd18544">
    <property type="entry name" value="ABC_6TM_TmrA_like"/>
    <property type="match status" value="1"/>
</dbReference>
<keyword evidence="5" id="KW-0547">Nucleotide-binding</keyword>
<dbReference type="PROSITE" id="PS00211">
    <property type="entry name" value="ABC_TRANSPORTER_1"/>
    <property type="match status" value="1"/>
</dbReference>
<organism evidence="12 13">
    <name type="scientific">Anaeroplasma bactoclasticum</name>
    <dbReference type="NCBI Taxonomy" id="2088"/>
    <lineage>
        <taxon>Bacteria</taxon>
        <taxon>Bacillati</taxon>
        <taxon>Mycoplasmatota</taxon>
        <taxon>Mollicutes</taxon>
        <taxon>Anaeroplasmatales</taxon>
        <taxon>Anaeroplasmataceae</taxon>
        <taxon>Anaeroplasma</taxon>
    </lineage>
</organism>
<evidence type="ECO:0000256" key="5">
    <source>
        <dbReference type="ARBA" id="ARBA00022741"/>
    </source>
</evidence>